<keyword evidence="4" id="KW-1185">Reference proteome</keyword>
<dbReference type="PROSITE" id="PS51740">
    <property type="entry name" value="SPOVT_ABRB"/>
    <property type="match status" value="1"/>
</dbReference>
<feature type="domain" description="SpoVT-AbrB" evidence="2">
    <location>
        <begin position="50"/>
        <end position="95"/>
    </location>
</feature>
<dbReference type="InterPro" id="IPR037914">
    <property type="entry name" value="SpoVT-AbrB_sf"/>
</dbReference>
<dbReference type="RefSeq" id="WP_232470152.1">
    <property type="nucleotide sequence ID" value="NZ_CP104311.1"/>
</dbReference>
<keyword evidence="1 3" id="KW-0238">DNA-binding</keyword>
<proteinExistence type="predicted"/>
<evidence type="ECO:0000256" key="1">
    <source>
        <dbReference type="PROSITE-ProRule" id="PRU01076"/>
    </source>
</evidence>
<accession>A0ABZ2F1V4</accession>
<dbReference type="NCBIfam" id="TIGR01439">
    <property type="entry name" value="lp_hng_hel_AbrB"/>
    <property type="match status" value="1"/>
</dbReference>
<dbReference type="EMBL" id="CP104311">
    <property type="protein sequence ID" value="WWF01153.1"/>
    <property type="molecule type" value="Genomic_DNA"/>
</dbReference>
<dbReference type="Proteomes" id="UP001359308">
    <property type="component" value="Chromosome"/>
</dbReference>
<dbReference type="GO" id="GO:0003677">
    <property type="term" value="F:DNA binding"/>
    <property type="evidence" value="ECO:0007669"/>
    <property type="project" value="UniProtKB-KW"/>
</dbReference>
<dbReference type="SUPFAM" id="SSF89447">
    <property type="entry name" value="AbrB/MazE/MraZ-like"/>
    <property type="match status" value="1"/>
</dbReference>
<dbReference type="InterPro" id="IPR007159">
    <property type="entry name" value="SpoVT-AbrB_dom"/>
</dbReference>
<evidence type="ECO:0000259" key="2">
    <source>
        <dbReference type="PROSITE" id="PS51740"/>
    </source>
</evidence>
<dbReference type="Pfam" id="PF04014">
    <property type="entry name" value="MazE_antitoxin"/>
    <property type="match status" value="1"/>
</dbReference>
<dbReference type="SMART" id="SM00966">
    <property type="entry name" value="SpoVT_AbrB"/>
    <property type="match status" value="1"/>
</dbReference>
<gene>
    <name evidence="3" type="ORF">N4J17_11825</name>
</gene>
<dbReference type="Gene3D" id="2.10.260.10">
    <property type="match status" value="1"/>
</dbReference>
<reference evidence="3 4" key="1">
    <citation type="submission" date="2022-09" db="EMBL/GenBank/DDBJ databases">
        <authorList>
            <person name="Giprobiosintez L."/>
        </authorList>
    </citation>
    <scope>NUCLEOTIDE SEQUENCE [LARGE SCALE GENOMIC DNA]</scope>
    <source>
        <strain evidence="4">VKPM-B-12549 (GBS-15)</strain>
    </source>
</reference>
<name>A0ABZ2F1V4_METCP</name>
<sequence>MAASLSGKERRDYRISECQTVKSDRLLGNIAWREGNIPRSISLNVILLGGVPMRITSKGQVTIPAEIRRQAGLPPESEVEFEYRDGVVILRRVGGETRGEELVSRLAGMFSACGKSTDEIMRGTRGEE</sequence>
<protein>
    <submittedName>
        <fullName evidence="3">AbrB/MazE/SpoVT family DNA-binding domain-containing protein</fullName>
    </submittedName>
</protein>
<evidence type="ECO:0000313" key="3">
    <source>
        <dbReference type="EMBL" id="WWF01153.1"/>
    </source>
</evidence>
<evidence type="ECO:0000313" key="4">
    <source>
        <dbReference type="Proteomes" id="UP001359308"/>
    </source>
</evidence>
<organism evidence="3 4">
    <name type="scientific">Methylococcus capsulatus</name>
    <dbReference type="NCBI Taxonomy" id="414"/>
    <lineage>
        <taxon>Bacteria</taxon>
        <taxon>Pseudomonadati</taxon>
        <taxon>Pseudomonadota</taxon>
        <taxon>Gammaproteobacteria</taxon>
        <taxon>Methylococcales</taxon>
        <taxon>Methylococcaceae</taxon>
        <taxon>Methylococcus</taxon>
    </lineage>
</organism>